<reference evidence="1 2" key="1">
    <citation type="submission" date="2024-01" db="EMBL/GenBank/DDBJ databases">
        <title>The complete chloroplast genome sequence of Lithospermum erythrorhizon: insights into the phylogenetic relationship among Boraginaceae species and the maternal lineages of purple gromwells.</title>
        <authorList>
            <person name="Okada T."/>
            <person name="Watanabe K."/>
        </authorList>
    </citation>
    <scope>NUCLEOTIDE SEQUENCE [LARGE SCALE GENOMIC DNA]</scope>
</reference>
<comment type="caution">
    <text evidence="1">The sequence shown here is derived from an EMBL/GenBank/DDBJ whole genome shotgun (WGS) entry which is preliminary data.</text>
</comment>
<accession>A0AAV3Q3Z9</accession>
<protein>
    <recommendedName>
        <fullName evidence="3">Polyprotein</fullName>
    </recommendedName>
</protein>
<evidence type="ECO:0000313" key="1">
    <source>
        <dbReference type="EMBL" id="GAA0158809.1"/>
    </source>
</evidence>
<evidence type="ECO:0008006" key="3">
    <source>
        <dbReference type="Google" id="ProtNLM"/>
    </source>
</evidence>
<organism evidence="1 2">
    <name type="scientific">Lithospermum erythrorhizon</name>
    <name type="common">Purple gromwell</name>
    <name type="synonym">Lithospermum officinale var. erythrorhizon</name>
    <dbReference type="NCBI Taxonomy" id="34254"/>
    <lineage>
        <taxon>Eukaryota</taxon>
        <taxon>Viridiplantae</taxon>
        <taxon>Streptophyta</taxon>
        <taxon>Embryophyta</taxon>
        <taxon>Tracheophyta</taxon>
        <taxon>Spermatophyta</taxon>
        <taxon>Magnoliopsida</taxon>
        <taxon>eudicotyledons</taxon>
        <taxon>Gunneridae</taxon>
        <taxon>Pentapetalae</taxon>
        <taxon>asterids</taxon>
        <taxon>lamiids</taxon>
        <taxon>Boraginales</taxon>
        <taxon>Boraginaceae</taxon>
        <taxon>Boraginoideae</taxon>
        <taxon>Lithospermeae</taxon>
        <taxon>Lithospermum</taxon>
    </lineage>
</organism>
<evidence type="ECO:0000313" key="2">
    <source>
        <dbReference type="Proteomes" id="UP001454036"/>
    </source>
</evidence>
<keyword evidence="2" id="KW-1185">Reference proteome</keyword>
<name>A0AAV3Q3Z9_LITER</name>
<dbReference type="AlphaFoldDB" id="A0AAV3Q3Z9"/>
<sequence length="121" mass="14028">MKYEFISLELAGQEVDWLRNLLTDVSLWGKHETLVSTHYDSQAAIGVAKNTVYYGKRRHIPIRHDVLRQLLKNEVISLDYMKSEKNRVDPFTKGLTRKVILDTSRGWGLSPQCQNNMVDTH</sequence>
<dbReference type="Proteomes" id="UP001454036">
    <property type="component" value="Unassembled WGS sequence"/>
</dbReference>
<proteinExistence type="predicted"/>
<gene>
    <name evidence="1" type="ORF">LIER_38727</name>
</gene>
<dbReference type="CDD" id="cd09272">
    <property type="entry name" value="RNase_HI_RT_Ty1"/>
    <property type="match status" value="1"/>
</dbReference>
<dbReference type="EMBL" id="BAABME010019928">
    <property type="protein sequence ID" value="GAA0158809.1"/>
    <property type="molecule type" value="Genomic_DNA"/>
</dbReference>